<organism evidence="2">
    <name type="scientific">Phaeodactylum tricornutum</name>
    <name type="common">Diatom</name>
    <dbReference type="NCBI Taxonomy" id="2850"/>
    <lineage>
        <taxon>Eukaryota</taxon>
        <taxon>Sar</taxon>
        <taxon>Stramenopiles</taxon>
        <taxon>Ochrophyta</taxon>
        <taxon>Bacillariophyta</taxon>
        <taxon>Bacillariophyceae</taxon>
        <taxon>Bacillariophycidae</taxon>
        <taxon>Naviculales</taxon>
        <taxon>Phaeodactylaceae</taxon>
        <taxon>Phaeodactylum</taxon>
    </lineage>
</organism>
<feature type="compositionally biased region" description="Polar residues" evidence="1">
    <location>
        <begin position="8"/>
        <end position="28"/>
    </location>
</feature>
<dbReference type="EMBL" id="OU594946">
    <property type="protein sequence ID" value="CAG9290000.1"/>
    <property type="molecule type" value="Genomic_DNA"/>
</dbReference>
<name>A0A8J9SGG3_PHATR</name>
<feature type="compositionally biased region" description="Low complexity" evidence="1">
    <location>
        <begin position="256"/>
        <end position="267"/>
    </location>
</feature>
<feature type="compositionally biased region" description="Basic and acidic residues" evidence="1">
    <location>
        <begin position="393"/>
        <end position="403"/>
    </location>
</feature>
<dbReference type="InterPro" id="IPR008984">
    <property type="entry name" value="SMAD_FHA_dom_sf"/>
</dbReference>
<accession>A0A8J9SGG3</accession>
<feature type="region of interest" description="Disordered" evidence="1">
    <location>
        <begin position="228"/>
        <end position="267"/>
    </location>
</feature>
<dbReference type="Gene3D" id="2.60.200.20">
    <property type="match status" value="1"/>
</dbReference>
<sequence length="474" mass="52005">MPEMEQPMNESVQSETKSENAATTTNDETVPADTEASRNESGQGGDSAKPIGSRVNDSSSQGILVGGSSKKRAYALLDGFLQDPKDDSPPERLSVPVTRLPATLGRTHATSEPNFLGLGKAKAISRQQCRIDYRVVSGTLGQLQAKPNEFTYQPNKLVKDDFVNPNDEELDEQGFYTITCLGKNRIFVNGYKVEQGETALLNSGSALRIANYCLYFFLPVTRSTATMQIGKKRKRSSDDSSKSSSPKRTKPIAVNASTASSTSVQKSSSTTLQAELDSLSTQDLLDQLTHAIDSGVWERRHQLIGSTLAFRAVMVAAEDPELQDAPTGVSRGQVMDWIADSDTFRKWVEQMATKLEPKSYQSSITKAMVKAEYERTSSTGRYIKWLLPKQFRKSPDRKEEGKKEKKRKPSAQLKDTTGTKQDAGSKKQELAKAEDESDGQSSDGADENGDNGEEREDIDDPEEEGADADEQSQT</sequence>
<evidence type="ECO:0000256" key="1">
    <source>
        <dbReference type="SAM" id="MobiDB-lite"/>
    </source>
</evidence>
<feature type="region of interest" description="Disordered" evidence="1">
    <location>
        <begin position="1"/>
        <end position="66"/>
    </location>
</feature>
<dbReference type="AlphaFoldDB" id="A0A8J9SGG3"/>
<feature type="compositionally biased region" description="Polar residues" evidence="1">
    <location>
        <begin position="413"/>
        <end position="422"/>
    </location>
</feature>
<evidence type="ECO:0000313" key="2">
    <source>
        <dbReference type="EMBL" id="CAG9290000.1"/>
    </source>
</evidence>
<feature type="compositionally biased region" description="Basic and acidic residues" evidence="1">
    <location>
        <begin position="423"/>
        <end position="434"/>
    </location>
</feature>
<gene>
    <name evidence="2" type="ORF">PTTT1_LOCUS43418</name>
</gene>
<proteinExistence type="predicted"/>
<protein>
    <recommendedName>
        <fullName evidence="3">FHA domain-containing protein</fullName>
    </recommendedName>
</protein>
<reference evidence="2" key="1">
    <citation type="submission" date="2022-02" db="EMBL/GenBank/DDBJ databases">
        <authorList>
            <person name="Giguere J D."/>
        </authorList>
    </citation>
    <scope>NUCLEOTIDE SEQUENCE</scope>
    <source>
        <strain evidence="2">CCAP 1055/1</strain>
    </source>
</reference>
<feature type="region of interest" description="Disordered" evidence="1">
    <location>
        <begin position="393"/>
        <end position="474"/>
    </location>
</feature>
<dbReference type="SUPFAM" id="SSF49879">
    <property type="entry name" value="SMAD/FHA domain"/>
    <property type="match status" value="1"/>
</dbReference>
<feature type="compositionally biased region" description="Acidic residues" evidence="1">
    <location>
        <begin position="444"/>
        <end position="474"/>
    </location>
</feature>
<evidence type="ECO:0008006" key="3">
    <source>
        <dbReference type="Google" id="ProtNLM"/>
    </source>
</evidence>
<dbReference type="Proteomes" id="UP000836788">
    <property type="component" value="Chromosome 5"/>
</dbReference>